<evidence type="ECO:0000313" key="7">
    <source>
        <dbReference type="EMBL" id="MDQ0152986.1"/>
    </source>
</evidence>
<evidence type="ECO:0000256" key="5">
    <source>
        <dbReference type="PIRSR" id="PIRSR006278-2"/>
    </source>
</evidence>
<dbReference type="Gene3D" id="3.40.50.1100">
    <property type="match status" value="2"/>
</dbReference>
<keyword evidence="8" id="KW-1185">Reference proteome</keyword>
<evidence type="ECO:0000313" key="8">
    <source>
        <dbReference type="Proteomes" id="UP001241537"/>
    </source>
</evidence>
<gene>
    <name evidence="7" type="ORF">J2S20_001692</name>
</gene>
<dbReference type="SUPFAM" id="SSF53686">
    <property type="entry name" value="Tryptophan synthase beta subunit-like PLP-dependent enzymes"/>
    <property type="match status" value="1"/>
</dbReference>
<feature type="active site" description="Nucleophile" evidence="4">
    <location>
        <position position="60"/>
    </location>
</feature>
<dbReference type="EC" id="4.4.1.15" evidence="7"/>
<dbReference type="EMBL" id="JAUSTO010000010">
    <property type="protein sequence ID" value="MDQ0152986.1"/>
    <property type="molecule type" value="Genomic_DNA"/>
</dbReference>
<dbReference type="InterPro" id="IPR001926">
    <property type="entry name" value="TrpB-like_PALP"/>
</dbReference>
<evidence type="ECO:0000256" key="1">
    <source>
        <dbReference type="ARBA" id="ARBA00001933"/>
    </source>
</evidence>
<feature type="domain" description="Tryptophan synthase beta chain-like PALP" evidence="6">
    <location>
        <begin position="11"/>
        <end position="285"/>
    </location>
</feature>
<reference evidence="7" key="1">
    <citation type="submission" date="2023-07" db="EMBL/GenBank/DDBJ databases">
        <title>Genomic Encyclopedia of Type Strains, Phase IV (KMG-IV): sequencing the most valuable type-strain genomes for metagenomic binning, comparative biology and taxonomic classification.</title>
        <authorList>
            <person name="Goeker M."/>
        </authorList>
    </citation>
    <scope>NUCLEOTIDE SEQUENCE</scope>
    <source>
        <strain evidence="7">DSM 19659</strain>
    </source>
</reference>
<accession>A0AAE3VAY2</accession>
<sequence>MEYTPVQNLGLWNHNTLYLKREDLIPYSFGGNKARKGFLFFKEIDKGNFDTVVTYGSSHSNHCRVIANMAAQRGMKCVIIGPDEVSGETFNSRMMKFFGAEIITVPVKRVHETIENKLQELRTEGMNPYFISGGGHGNIGTEAYVQCYEEIRKQGAFDYIFFASGTGTTHAGLVCGKVKHDGKEIIVGISIARRNPRGRNVVLESIQEYMGDDERIEEATVFIDDYIGDGYGKGNDEIEQIINEVLLKYGIPLDSTYTGKAFWGMKKYIEKENIVGKKILFIHTGGTPLFFDDIKG</sequence>
<dbReference type="GO" id="GO:0019148">
    <property type="term" value="F:D-cysteine desulfhydrase activity"/>
    <property type="evidence" value="ECO:0007669"/>
    <property type="project" value="UniProtKB-EC"/>
</dbReference>
<dbReference type="Proteomes" id="UP001241537">
    <property type="component" value="Unassembled WGS sequence"/>
</dbReference>
<dbReference type="InterPro" id="IPR036052">
    <property type="entry name" value="TrpB-like_PALP_sf"/>
</dbReference>
<dbReference type="PIRSF" id="PIRSF006278">
    <property type="entry name" value="ACCD_DCysDesulf"/>
    <property type="match status" value="1"/>
</dbReference>
<keyword evidence="7" id="KW-0456">Lyase</keyword>
<comment type="similarity">
    <text evidence="2">Belongs to the ACC deaminase/D-cysteine desulfhydrase family.</text>
</comment>
<proteinExistence type="inferred from homology"/>
<dbReference type="AlphaFoldDB" id="A0AAE3VAY2"/>
<dbReference type="Pfam" id="PF00291">
    <property type="entry name" value="PALP"/>
    <property type="match status" value="1"/>
</dbReference>
<dbReference type="GO" id="GO:1901605">
    <property type="term" value="P:alpha-amino acid metabolic process"/>
    <property type="evidence" value="ECO:0007669"/>
    <property type="project" value="UniProtKB-ARBA"/>
</dbReference>
<feature type="modified residue" description="N6-(pyridoxal phosphate)lysine" evidence="5">
    <location>
        <position position="33"/>
    </location>
</feature>
<evidence type="ECO:0000259" key="6">
    <source>
        <dbReference type="Pfam" id="PF00291"/>
    </source>
</evidence>
<dbReference type="PANTHER" id="PTHR43780:SF2">
    <property type="entry name" value="1-AMINOCYCLOPROPANE-1-CARBOXYLATE DEAMINASE-RELATED"/>
    <property type="match status" value="1"/>
</dbReference>
<dbReference type="InterPro" id="IPR027278">
    <property type="entry name" value="ACCD_DCysDesulf"/>
</dbReference>
<name>A0AAE3VAY2_9FIRM</name>
<evidence type="ECO:0000256" key="3">
    <source>
        <dbReference type="ARBA" id="ARBA00022898"/>
    </source>
</evidence>
<evidence type="ECO:0000256" key="2">
    <source>
        <dbReference type="ARBA" id="ARBA00008639"/>
    </source>
</evidence>
<dbReference type="PANTHER" id="PTHR43780">
    <property type="entry name" value="1-AMINOCYCLOPROPANE-1-CARBOXYLATE DEAMINASE-RELATED"/>
    <property type="match status" value="1"/>
</dbReference>
<comment type="caution">
    <text evidence="7">The sequence shown here is derived from an EMBL/GenBank/DDBJ whole genome shotgun (WGS) entry which is preliminary data.</text>
</comment>
<comment type="cofactor">
    <cofactor evidence="1">
        <name>pyridoxal 5'-phosphate</name>
        <dbReference type="ChEBI" id="CHEBI:597326"/>
    </cofactor>
</comment>
<evidence type="ECO:0000256" key="4">
    <source>
        <dbReference type="PIRSR" id="PIRSR006278-1"/>
    </source>
</evidence>
<protein>
    <submittedName>
        <fullName evidence="7">D-cysteine desulfhydrase</fullName>
        <ecNumber evidence="7">4.4.1.15</ecNumber>
    </submittedName>
</protein>
<organism evidence="7 8">
    <name type="scientific">Moryella indoligenes</name>
    <dbReference type="NCBI Taxonomy" id="371674"/>
    <lineage>
        <taxon>Bacteria</taxon>
        <taxon>Bacillati</taxon>
        <taxon>Bacillota</taxon>
        <taxon>Clostridia</taxon>
        <taxon>Lachnospirales</taxon>
        <taxon>Lachnospiraceae</taxon>
        <taxon>Moryella</taxon>
    </lineage>
</organism>
<keyword evidence="3 5" id="KW-0663">Pyridoxal phosphate</keyword>
<dbReference type="RefSeq" id="WP_307254981.1">
    <property type="nucleotide sequence ID" value="NZ_JAUSTO010000010.1"/>
</dbReference>